<comment type="similarity">
    <text evidence="2">Belongs to the alphaherpesvirinae HHV-1 UL3 family.</text>
</comment>
<organism evidence="5">
    <name type="scientific">Anatid alphaherpesvirus 2</name>
    <dbReference type="NCBI Taxonomy" id="3080522"/>
    <lineage>
        <taxon>Viruses</taxon>
        <taxon>Duplodnaviria</taxon>
        <taxon>Heunggongvirae</taxon>
        <taxon>Peploviricota</taxon>
        <taxon>Herviviricetes</taxon>
        <taxon>Herpesvirales</taxon>
        <taxon>Orthoherpesviridae</taxon>
        <taxon>Alphaherpesvirinae</taxon>
    </lineage>
</organism>
<dbReference type="Pfam" id="PF03369">
    <property type="entry name" value="Herpes_UL3"/>
    <property type="match status" value="1"/>
</dbReference>
<comment type="subcellular location">
    <subcellularLocation>
        <location evidence="1">Host nucleus</location>
    </subcellularLocation>
</comment>
<evidence type="ECO:0000256" key="3">
    <source>
        <dbReference type="ARBA" id="ARBA00022553"/>
    </source>
</evidence>
<evidence type="ECO:0000256" key="4">
    <source>
        <dbReference type="ARBA" id="ARBA00022562"/>
    </source>
</evidence>
<keyword evidence="3" id="KW-0597">Phosphoprotein</keyword>
<dbReference type="InterPro" id="IPR005035">
    <property type="entry name" value="Herpes_UL3"/>
</dbReference>
<proteinExistence type="inferred from homology"/>
<dbReference type="GO" id="GO:0042025">
    <property type="term" value="C:host cell nucleus"/>
    <property type="evidence" value="ECO:0007669"/>
    <property type="project" value="UniProtKB-SubCell"/>
</dbReference>
<keyword evidence="4" id="KW-1048">Host nucleus</keyword>
<evidence type="ECO:0000313" key="5">
    <source>
        <dbReference type="EMBL" id="WOL23279.1"/>
    </source>
</evidence>
<protein>
    <submittedName>
        <fullName evidence="5">UL3 protein</fullName>
    </submittedName>
</protein>
<accession>A0AAU0K661</accession>
<dbReference type="EMBL" id="OR540300">
    <property type="protein sequence ID" value="WOL23279.1"/>
    <property type="molecule type" value="Genomic_DNA"/>
</dbReference>
<reference evidence="5" key="1">
    <citation type="submission" date="2024-06" db="EMBL/GenBank/DDBJ databases">
        <title>Multidecadal high mortality disease events in Australian domestic geese associated with an alphaherpesvirus, designated Anatid alphaherpesvirus 2.</title>
        <authorList>
            <person name="Kelly-Bosma M."/>
            <person name="Neave M.J."/>
        </authorList>
    </citation>
    <scope>NUCLEOTIDE SEQUENCE</scope>
    <source>
        <strain evidence="5">ACDP 22-00165</strain>
    </source>
</reference>
<evidence type="ECO:0000256" key="1">
    <source>
        <dbReference type="ARBA" id="ARBA00004147"/>
    </source>
</evidence>
<evidence type="ECO:0000256" key="2">
    <source>
        <dbReference type="ARBA" id="ARBA00006957"/>
    </source>
</evidence>
<sequence>MDRAPSVLSVLADWGWESGSTSDGVPAELPYNKRQRCLEGCEAEATRRRTATAFDSPLTFCPASCAPDAMVVHQDGCGGSAVGTVSRTTDQQPDSEYANFDTMFMVSSIDELGRRQLTDTIRRDLRHSLAKFTIACTKTSSFSSSQATRRGRNRALQKGQRSNKSLQMFVLCRRAHAKHIRAQLQSVIQARKPRKYYTRSVDGSTHPVVPVYVYEFAAIDPVCLHRDNVIEIDSATGS</sequence>
<name>A0AAU0K661_9ALPH</name>